<comment type="subcellular location">
    <subcellularLocation>
        <location evidence="1">Membrane</location>
        <topology evidence="1">Multi-pass membrane protein</topology>
    </subcellularLocation>
</comment>
<evidence type="ECO:0000256" key="2">
    <source>
        <dbReference type="ARBA" id="ARBA00022692"/>
    </source>
</evidence>
<dbReference type="InterPro" id="IPR050475">
    <property type="entry name" value="Prenyltransferase_related"/>
</dbReference>
<name>B6QLQ5_TALMQ</name>
<evidence type="ECO:0000313" key="7">
    <source>
        <dbReference type="Proteomes" id="UP000001294"/>
    </source>
</evidence>
<evidence type="ECO:0000256" key="5">
    <source>
        <dbReference type="SAM" id="Phobius"/>
    </source>
</evidence>
<evidence type="ECO:0000256" key="3">
    <source>
        <dbReference type="ARBA" id="ARBA00022989"/>
    </source>
</evidence>
<dbReference type="Pfam" id="PF01040">
    <property type="entry name" value="UbiA"/>
    <property type="match status" value="1"/>
</dbReference>
<feature type="transmembrane region" description="Helical" evidence="5">
    <location>
        <begin position="225"/>
        <end position="242"/>
    </location>
</feature>
<dbReference type="OrthoDB" id="434972at2759"/>
<dbReference type="VEuPathDB" id="FungiDB:PMAA_058110"/>
<dbReference type="PANTHER" id="PTHR42723:SF1">
    <property type="entry name" value="CHLOROPHYLL SYNTHASE, CHLOROPLASTIC"/>
    <property type="match status" value="1"/>
</dbReference>
<proteinExistence type="predicted"/>
<dbReference type="HOGENOM" id="CLU_063928_1_0_1"/>
<gene>
    <name evidence="6" type="ORF">PMAA_058110</name>
</gene>
<evidence type="ECO:0008006" key="8">
    <source>
        <dbReference type="Google" id="ProtNLM"/>
    </source>
</evidence>
<sequence length="306" mass="34321">MLNTKDPAPISKFYQPSALGNILWHELELCYGFVRRDLGTGLLPVPGFTLASLLYRKASAEEIYSVIPYAFLYGFLYLYSFVVANQIDGVNEDKVNKPDRPIASGATTLRAAKIRWTILTLLYLGYSFYLGVEKPTLLWIATTIAHNFLGFANFGPTKDGCMGAGCIAQLTAGWAIGGSSPEMGWDWIKYITLYMLWPIPLQDLRDVPGDKAVGRLTTPILMGDTISRIYISAGICVSQYLLVRYRILEYRYDISTIILSALLAVMSLAVVVRLFAWRTVTADRYSYWLYTVIYVFQPISACIVFA</sequence>
<dbReference type="InterPro" id="IPR000537">
    <property type="entry name" value="UbiA_prenyltransferase"/>
</dbReference>
<feature type="transmembrane region" description="Helical" evidence="5">
    <location>
        <begin position="114"/>
        <end position="132"/>
    </location>
</feature>
<protein>
    <recommendedName>
        <fullName evidence="8">UbiA prenyltransferase family protein</fullName>
    </recommendedName>
</protein>
<keyword evidence="4 5" id="KW-0472">Membrane</keyword>
<dbReference type="PhylomeDB" id="B6QLQ5"/>
<dbReference type="GO" id="GO:0016020">
    <property type="term" value="C:membrane"/>
    <property type="evidence" value="ECO:0007669"/>
    <property type="project" value="UniProtKB-SubCell"/>
</dbReference>
<dbReference type="Proteomes" id="UP000001294">
    <property type="component" value="Unassembled WGS sequence"/>
</dbReference>
<dbReference type="EMBL" id="DS995903">
    <property type="protein sequence ID" value="EEA22032.1"/>
    <property type="molecule type" value="Genomic_DNA"/>
</dbReference>
<dbReference type="InterPro" id="IPR044878">
    <property type="entry name" value="UbiA_sf"/>
</dbReference>
<feature type="transmembrane region" description="Helical" evidence="5">
    <location>
        <begin position="287"/>
        <end position="305"/>
    </location>
</feature>
<evidence type="ECO:0000256" key="1">
    <source>
        <dbReference type="ARBA" id="ARBA00004141"/>
    </source>
</evidence>
<feature type="transmembrane region" description="Helical" evidence="5">
    <location>
        <begin position="254"/>
        <end position="275"/>
    </location>
</feature>
<keyword evidence="2 5" id="KW-0812">Transmembrane</keyword>
<keyword evidence="7" id="KW-1185">Reference proteome</keyword>
<organism evidence="6 7">
    <name type="scientific">Talaromyces marneffei (strain ATCC 18224 / CBS 334.59 / QM 7333)</name>
    <name type="common">Penicillium marneffei</name>
    <dbReference type="NCBI Taxonomy" id="441960"/>
    <lineage>
        <taxon>Eukaryota</taxon>
        <taxon>Fungi</taxon>
        <taxon>Dikarya</taxon>
        <taxon>Ascomycota</taxon>
        <taxon>Pezizomycotina</taxon>
        <taxon>Eurotiomycetes</taxon>
        <taxon>Eurotiomycetidae</taxon>
        <taxon>Eurotiales</taxon>
        <taxon>Trichocomaceae</taxon>
        <taxon>Talaromyces</taxon>
        <taxon>Talaromyces sect. Talaromyces</taxon>
    </lineage>
</organism>
<evidence type="ECO:0000256" key="4">
    <source>
        <dbReference type="ARBA" id="ARBA00023136"/>
    </source>
</evidence>
<reference evidence="7" key="1">
    <citation type="journal article" date="2015" name="Genome Announc.">
        <title>Genome sequence of the AIDS-associated pathogen Penicillium marneffei (ATCC18224) and its near taxonomic relative Talaromyces stipitatus (ATCC10500).</title>
        <authorList>
            <person name="Nierman W.C."/>
            <person name="Fedorova-Abrams N.D."/>
            <person name="Andrianopoulos A."/>
        </authorList>
    </citation>
    <scope>NUCLEOTIDE SEQUENCE [LARGE SCALE GENOMIC DNA]</scope>
    <source>
        <strain evidence="7">ATCC 18224 / CBS 334.59 / QM 7333</strain>
    </source>
</reference>
<dbReference type="AlphaFoldDB" id="B6QLQ5"/>
<dbReference type="PANTHER" id="PTHR42723">
    <property type="entry name" value="CHLOROPHYLL SYNTHASE"/>
    <property type="match status" value="1"/>
</dbReference>
<dbReference type="CDD" id="cd13965">
    <property type="entry name" value="PT_UbiA_3"/>
    <property type="match status" value="1"/>
</dbReference>
<dbReference type="GO" id="GO:0016765">
    <property type="term" value="F:transferase activity, transferring alkyl or aryl (other than methyl) groups"/>
    <property type="evidence" value="ECO:0007669"/>
    <property type="project" value="InterPro"/>
</dbReference>
<evidence type="ECO:0000313" key="6">
    <source>
        <dbReference type="EMBL" id="EEA22032.1"/>
    </source>
</evidence>
<feature type="transmembrane region" description="Helical" evidence="5">
    <location>
        <begin position="63"/>
        <end position="84"/>
    </location>
</feature>
<accession>B6QLQ5</accession>
<dbReference type="Gene3D" id="1.10.357.140">
    <property type="entry name" value="UbiA prenyltransferase"/>
    <property type="match status" value="1"/>
</dbReference>
<keyword evidence="3 5" id="KW-1133">Transmembrane helix</keyword>